<accession>A0A918BTI7</accession>
<name>A0A918BTI7_9ACTN</name>
<comment type="caution">
    <text evidence="1">The sequence shown here is derived from an EMBL/GenBank/DDBJ whole genome shotgun (WGS) entry which is preliminary data.</text>
</comment>
<protein>
    <submittedName>
        <fullName evidence="1">Uncharacterized protein</fullName>
    </submittedName>
</protein>
<reference evidence="1" key="1">
    <citation type="journal article" date="2014" name="Int. J. Syst. Evol. Microbiol.">
        <title>Complete genome sequence of Corynebacterium casei LMG S-19264T (=DSM 44701T), isolated from a smear-ripened cheese.</title>
        <authorList>
            <consortium name="US DOE Joint Genome Institute (JGI-PGF)"/>
            <person name="Walter F."/>
            <person name="Albersmeier A."/>
            <person name="Kalinowski J."/>
            <person name="Ruckert C."/>
        </authorList>
    </citation>
    <scope>NUCLEOTIDE SEQUENCE</scope>
    <source>
        <strain evidence="1">JCM 4346</strain>
    </source>
</reference>
<dbReference type="Proteomes" id="UP000658320">
    <property type="component" value="Unassembled WGS sequence"/>
</dbReference>
<organism evidence="1 2">
    <name type="scientific">Streptomyces aurantiogriseus</name>
    <dbReference type="NCBI Taxonomy" id="66870"/>
    <lineage>
        <taxon>Bacteria</taxon>
        <taxon>Bacillati</taxon>
        <taxon>Actinomycetota</taxon>
        <taxon>Actinomycetes</taxon>
        <taxon>Kitasatosporales</taxon>
        <taxon>Streptomycetaceae</taxon>
        <taxon>Streptomyces</taxon>
    </lineage>
</organism>
<dbReference type="EMBL" id="BMSX01000001">
    <property type="protein sequence ID" value="GGQ91646.1"/>
    <property type="molecule type" value="Genomic_DNA"/>
</dbReference>
<proteinExistence type="predicted"/>
<reference evidence="1" key="2">
    <citation type="submission" date="2020-09" db="EMBL/GenBank/DDBJ databases">
        <authorList>
            <person name="Sun Q."/>
            <person name="Ohkuma M."/>
        </authorList>
    </citation>
    <scope>NUCLEOTIDE SEQUENCE</scope>
    <source>
        <strain evidence="1">JCM 4346</strain>
    </source>
</reference>
<evidence type="ECO:0000313" key="1">
    <source>
        <dbReference type="EMBL" id="GGQ91646.1"/>
    </source>
</evidence>
<evidence type="ECO:0000313" key="2">
    <source>
        <dbReference type="Proteomes" id="UP000658320"/>
    </source>
</evidence>
<sequence>MAGALAAGVLVAGVVTLGPPAVYFLTGYGCGDAEDRLAGVLAGEGVLEAEPEWAEREESYRSCDDDDLFVVAGARYELAGSAADSSRSVLGHYRQAALADGWQAHSTAGCFTKAVGGTTAYLQVENPADGGFHVEIVAQRDGSQWC</sequence>
<gene>
    <name evidence="1" type="ORF">GCM10010251_02680</name>
</gene>
<dbReference type="AlphaFoldDB" id="A0A918BTI7"/>
<keyword evidence="2" id="KW-1185">Reference proteome</keyword>
<dbReference type="RefSeq" id="WP_268255986.1">
    <property type="nucleotide sequence ID" value="NZ_BMSX01000001.1"/>
</dbReference>